<gene>
    <name evidence="2" type="ORF">GWK47_039688</name>
</gene>
<reference evidence="2" key="1">
    <citation type="submission" date="2020-07" db="EMBL/GenBank/DDBJ databases">
        <title>The High-quality genome of the commercially important snow crab, Chionoecetes opilio.</title>
        <authorList>
            <person name="Jeong J.-H."/>
            <person name="Ryu S."/>
        </authorList>
    </citation>
    <scope>NUCLEOTIDE SEQUENCE</scope>
    <source>
        <strain evidence="2">MADBK_172401_WGS</strain>
        <tissue evidence="2">Digestive gland</tissue>
    </source>
</reference>
<organism evidence="2 3">
    <name type="scientific">Chionoecetes opilio</name>
    <name type="common">Atlantic snow crab</name>
    <name type="synonym">Cancer opilio</name>
    <dbReference type="NCBI Taxonomy" id="41210"/>
    <lineage>
        <taxon>Eukaryota</taxon>
        <taxon>Metazoa</taxon>
        <taxon>Ecdysozoa</taxon>
        <taxon>Arthropoda</taxon>
        <taxon>Crustacea</taxon>
        <taxon>Multicrustacea</taxon>
        <taxon>Malacostraca</taxon>
        <taxon>Eumalacostraca</taxon>
        <taxon>Eucarida</taxon>
        <taxon>Decapoda</taxon>
        <taxon>Pleocyemata</taxon>
        <taxon>Brachyura</taxon>
        <taxon>Eubrachyura</taxon>
        <taxon>Majoidea</taxon>
        <taxon>Majidae</taxon>
        <taxon>Chionoecetes</taxon>
    </lineage>
</organism>
<dbReference type="EMBL" id="JACEEZ010006284">
    <property type="protein sequence ID" value="KAG0724896.1"/>
    <property type="molecule type" value="Genomic_DNA"/>
</dbReference>
<feature type="region of interest" description="Disordered" evidence="1">
    <location>
        <begin position="1"/>
        <end position="36"/>
    </location>
</feature>
<protein>
    <submittedName>
        <fullName evidence="2">Uncharacterized protein</fullName>
    </submittedName>
</protein>
<accession>A0A8J4YJ59</accession>
<sequence length="169" mass="18517">MLSPDEKAPSGSTSPQERSRRRSEPQSRRKGSLSGLLDNLFDVAHGNALTMMTNQGGQRVPPSPQRVWSQDVEEGWRRRFRPAASGDEAISLLGKKGRLLSRRKQEAAASCHLWRSSSPRRRPSSNTSAVISDEEYGDSWRSESCEAGRNGPRRTSALSTGGHAGSNQS</sequence>
<evidence type="ECO:0000256" key="1">
    <source>
        <dbReference type="SAM" id="MobiDB-lite"/>
    </source>
</evidence>
<name>A0A8J4YJ59_CHIOP</name>
<dbReference type="AlphaFoldDB" id="A0A8J4YJ59"/>
<evidence type="ECO:0000313" key="2">
    <source>
        <dbReference type="EMBL" id="KAG0724896.1"/>
    </source>
</evidence>
<dbReference type="Proteomes" id="UP000770661">
    <property type="component" value="Unassembled WGS sequence"/>
</dbReference>
<comment type="caution">
    <text evidence="2">The sequence shown here is derived from an EMBL/GenBank/DDBJ whole genome shotgun (WGS) entry which is preliminary data.</text>
</comment>
<evidence type="ECO:0000313" key="3">
    <source>
        <dbReference type="Proteomes" id="UP000770661"/>
    </source>
</evidence>
<keyword evidence="3" id="KW-1185">Reference proteome</keyword>
<feature type="region of interest" description="Disordered" evidence="1">
    <location>
        <begin position="109"/>
        <end position="169"/>
    </location>
</feature>
<proteinExistence type="predicted"/>